<feature type="active site" description="Proton donor" evidence="11">
    <location>
        <position position="360"/>
    </location>
</feature>
<evidence type="ECO:0000256" key="10">
    <source>
        <dbReference type="ARBA" id="ARBA00023136"/>
    </source>
</evidence>
<dbReference type="AlphaFoldDB" id="A0A328FJJ9"/>
<evidence type="ECO:0000256" key="14">
    <source>
        <dbReference type="SAM" id="Phobius"/>
    </source>
</evidence>
<evidence type="ECO:0000313" key="19">
    <source>
        <dbReference type="Proteomes" id="UP000248798"/>
    </source>
</evidence>
<dbReference type="Gene3D" id="3.30.2010.10">
    <property type="entry name" value="Metalloproteases ('zincins'), catalytic domain"/>
    <property type="match status" value="1"/>
</dbReference>
<evidence type="ECO:0000256" key="8">
    <source>
        <dbReference type="ARBA" id="ARBA00022989"/>
    </source>
</evidence>
<dbReference type="InterPro" id="IPR001915">
    <property type="entry name" value="Peptidase_M48"/>
</dbReference>
<dbReference type="Pfam" id="PF16491">
    <property type="entry name" value="Peptidase_M48_N"/>
    <property type="match status" value="1"/>
</dbReference>
<keyword evidence="20" id="KW-1185">Reference proteome</keyword>
<evidence type="ECO:0000313" key="20">
    <source>
        <dbReference type="Proteomes" id="UP000293902"/>
    </source>
</evidence>
<sequence>MFLSDLTITNIIIVTLIVDFTMNYVADRLNIGRLTTHLPEKFSDIYDKERYEQSQHYLKATTRFGTITSTIDLGVLLGFWFLGGFGALDNFVRETGWSSIACGLLFIGVLAGCKFIISLPFSIYSTFVIEEKFGFNKTTPKLFVLDLLKSMVLSLALGIPLLSAIFWFLESTGPWAWVICWGVTTVFILAVQYIVPTWIMPLFNKFSPLENGELKNKLFAYAKTIDFPLTQIFVMDGSKRSTKSNAFFTGFGKNKRIVLFDTLINAHTPDELLGVLAHEMGHFKKKHIQRRLIFGILQMGGIFYLLSLFITQQSLFTAFYVDTPSIYAGLVFFSILFSPVDLVISIIMQFFSRKDEYEADRFAAVTTQKAGALITALKKLSADNLANLTPHPFYVFLNYSHPPLAQRIAAMEKIKGTI</sequence>
<keyword evidence="5 13" id="KW-0378">Hydrolase</keyword>
<evidence type="ECO:0000256" key="5">
    <source>
        <dbReference type="ARBA" id="ARBA00022801"/>
    </source>
</evidence>
<dbReference type="FunFam" id="3.30.2010.10:FF:000002">
    <property type="entry name" value="CAAX prenyl protease"/>
    <property type="match status" value="1"/>
</dbReference>
<dbReference type="InterPro" id="IPR032456">
    <property type="entry name" value="Peptidase_M48_N"/>
</dbReference>
<protein>
    <submittedName>
        <fullName evidence="18">M48 family peptidase</fullName>
    </submittedName>
</protein>
<evidence type="ECO:0000256" key="6">
    <source>
        <dbReference type="ARBA" id="ARBA00022824"/>
    </source>
</evidence>
<keyword evidence="2 13" id="KW-0645">Protease</keyword>
<feature type="transmembrane region" description="Helical" evidence="14">
    <location>
        <begin position="97"/>
        <end position="121"/>
    </location>
</feature>
<dbReference type="CDD" id="cd07343">
    <property type="entry name" value="M48A_Zmpste24p_like"/>
    <property type="match status" value="1"/>
</dbReference>
<feature type="transmembrane region" description="Helical" evidence="14">
    <location>
        <begin position="175"/>
        <end position="195"/>
    </location>
</feature>
<evidence type="ECO:0000256" key="13">
    <source>
        <dbReference type="RuleBase" id="RU003983"/>
    </source>
</evidence>
<name>A0A328FJJ9_9BACT</name>
<feature type="domain" description="CAAX prenyl protease 1 N-terminal" evidence="16">
    <location>
        <begin position="35"/>
        <end position="205"/>
    </location>
</feature>
<evidence type="ECO:0000256" key="7">
    <source>
        <dbReference type="ARBA" id="ARBA00022833"/>
    </source>
</evidence>
<keyword evidence="4 12" id="KW-0479">Metal-binding</keyword>
<reference evidence="18 19" key="1">
    <citation type="submission" date="2018-06" db="EMBL/GenBank/DDBJ databases">
        <title>Complete Genome Sequence of Desulfobacter hydrogenophilus (DSM3380).</title>
        <authorList>
            <person name="Marietou A."/>
            <person name="Schreiber L."/>
            <person name="Marshall I."/>
            <person name="Jorgensen B."/>
        </authorList>
    </citation>
    <scope>NUCLEOTIDE SEQUENCE [LARGE SCALE GENOMIC DNA]</scope>
    <source>
        <strain evidence="18 19">DSM 3380</strain>
    </source>
</reference>
<feature type="transmembrane region" description="Helical" evidence="14">
    <location>
        <begin position="64"/>
        <end position="85"/>
    </location>
</feature>
<reference evidence="17 20" key="2">
    <citation type="submission" date="2019-02" db="EMBL/GenBank/DDBJ databases">
        <title>Complete genome sequence of Desulfobacter hydrogenophilus AcRS1.</title>
        <authorList>
            <person name="Marietou A."/>
            <person name="Lund M.B."/>
            <person name="Marshall I.P.G."/>
            <person name="Schreiber L."/>
            <person name="Jorgensen B."/>
        </authorList>
    </citation>
    <scope>NUCLEOTIDE SEQUENCE [LARGE SCALE GENOMIC DNA]</scope>
    <source>
        <strain evidence="17 20">AcRS1</strain>
    </source>
</reference>
<feature type="transmembrane region" description="Helical" evidence="14">
    <location>
        <begin position="142"/>
        <end position="169"/>
    </location>
</feature>
<organism evidence="18 19">
    <name type="scientific">Desulfobacter hydrogenophilus</name>
    <dbReference type="NCBI Taxonomy" id="2291"/>
    <lineage>
        <taxon>Bacteria</taxon>
        <taxon>Pseudomonadati</taxon>
        <taxon>Thermodesulfobacteriota</taxon>
        <taxon>Desulfobacteria</taxon>
        <taxon>Desulfobacterales</taxon>
        <taxon>Desulfobacteraceae</taxon>
        <taxon>Desulfobacter</taxon>
    </lineage>
</organism>
<dbReference type="Proteomes" id="UP000293902">
    <property type="component" value="Chromosome"/>
</dbReference>
<keyword evidence="9 13" id="KW-0482">Metalloprotease</keyword>
<feature type="transmembrane region" description="Helical" evidence="14">
    <location>
        <begin position="292"/>
        <end position="310"/>
    </location>
</feature>
<dbReference type="GO" id="GO:0071586">
    <property type="term" value="P:CAAX-box protein processing"/>
    <property type="evidence" value="ECO:0007669"/>
    <property type="project" value="InterPro"/>
</dbReference>
<dbReference type="OrthoDB" id="9781930at2"/>
<accession>A0A328FJJ9</accession>
<keyword evidence="7 12" id="KW-0862">Zinc</keyword>
<proteinExistence type="inferred from homology"/>
<comment type="cofactor">
    <cofactor evidence="12 13">
        <name>Zn(2+)</name>
        <dbReference type="ChEBI" id="CHEBI:29105"/>
    </cofactor>
    <text evidence="12 13">Binds 1 zinc ion per subunit.</text>
</comment>
<dbReference type="Proteomes" id="UP000248798">
    <property type="component" value="Unassembled WGS sequence"/>
</dbReference>
<evidence type="ECO:0000256" key="11">
    <source>
        <dbReference type="PIRSR" id="PIRSR627057-1"/>
    </source>
</evidence>
<gene>
    <name evidence="18" type="ORF">DO021_04670</name>
    <name evidence="17" type="ORF">EYB58_00930</name>
</gene>
<feature type="domain" description="Peptidase M48" evidence="15">
    <location>
        <begin position="208"/>
        <end position="414"/>
    </location>
</feature>
<feature type="binding site" evidence="12">
    <location>
        <position position="278"/>
    </location>
    <ligand>
        <name>Zn(2+)</name>
        <dbReference type="ChEBI" id="CHEBI:29105"/>
        <note>catalytic</note>
    </ligand>
</feature>
<dbReference type="PANTHER" id="PTHR10120">
    <property type="entry name" value="CAAX PRENYL PROTEASE 1"/>
    <property type="match status" value="1"/>
</dbReference>
<dbReference type="InterPro" id="IPR027057">
    <property type="entry name" value="CAXX_Prtase_1"/>
</dbReference>
<dbReference type="EMBL" id="QLNI01000007">
    <property type="protein sequence ID" value="RAM03157.1"/>
    <property type="molecule type" value="Genomic_DNA"/>
</dbReference>
<feature type="binding site" evidence="12">
    <location>
        <position position="356"/>
    </location>
    <ligand>
        <name>Zn(2+)</name>
        <dbReference type="ChEBI" id="CHEBI:29105"/>
        <note>catalytic</note>
    </ligand>
</feature>
<dbReference type="RefSeq" id="WP_111954206.1">
    <property type="nucleotide sequence ID" value="NZ_CP036313.1"/>
</dbReference>
<evidence type="ECO:0000259" key="15">
    <source>
        <dbReference type="Pfam" id="PF01435"/>
    </source>
</evidence>
<evidence type="ECO:0000256" key="12">
    <source>
        <dbReference type="PIRSR" id="PIRSR627057-2"/>
    </source>
</evidence>
<feature type="active site" evidence="11">
    <location>
        <position position="279"/>
    </location>
</feature>
<feature type="transmembrane region" description="Helical" evidence="14">
    <location>
        <begin position="6"/>
        <end position="26"/>
    </location>
</feature>
<evidence type="ECO:0000256" key="3">
    <source>
        <dbReference type="ARBA" id="ARBA00022692"/>
    </source>
</evidence>
<dbReference type="GO" id="GO:0046872">
    <property type="term" value="F:metal ion binding"/>
    <property type="evidence" value="ECO:0007669"/>
    <property type="project" value="UniProtKB-KW"/>
</dbReference>
<feature type="transmembrane region" description="Helical" evidence="14">
    <location>
        <begin position="330"/>
        <end position="351"/>
    </location>
</feature>
<keyword evidence="6" id="KW-0256">Endoplasmic reticulum</keyword>
<dbReference type="GO" id="GO:0004222">
    <property type="term" value="F:metalloendopeptidase activity"/>
    <property type="evidence" value="ECO:0007669"/>
    <property type="project" value="InterPro"/>
</dbReference>
<evidence type="ECO:0000256" key="1">
    <source>
        <dbReference type="ARBA" id="ARBA00004477"/>
    </source>
</evidence>
<keyword evidence="10 14" id="KW-0472">Membrane</keyword>
<keyword evidence="3 14" id="KW-0812">Transmembrane</keyword>
<evidence type="ECO:0000313" key="17">
    <source>
        <dbReference type="EMBL" id="QBH11610.1"/>
    </source>
</evidence>
<evidence type="ECO:0000313" key="18">
    <source>
        <dbReference type="EMBL" id="RAM03157.1"/>
    </source>
</evidence>
<evidence type="ECO:0000259" key="16">
    <source>
        <dbReference type="Pfam" id="PF16491"/>
    </source>
</evidence>
<comment type="subcellular location">
    <subcellularLocation>
        <location evidence="1">Endoplasmic reticulum membrane</location>
        <topology evidence="1">Multi-pass membrane protein</topology>
    </subcellularLocation>
</comment>
<evidence type="ECO:0000256" key="9">
    <source>
        <dbReference type="ARBA" id="ARBA00023049"/>
    </source>
</evidence>
<keyword evidence="8 14" id="KW-1133">Transmembrane helix</keyword>
<evidence type="ECO:0000256" key="2">
    <source>
        <dbReference type="ARBA" id="ARBA00022670"/>
    </source>
</evidence>
<evidence type="ECO:0000256" key="4">
    <source>
        <dbReference type="ARBA" id="ARBA00022723"/>
    </source>
</evidence>
<dbReference type="Pfam" id="PF01435">
    <property type="entry name" value="Peptidase_M48"/>
    <property type="match status" value="1"/>
</dbReference>
<dbReference type="EMBL" id="CP036313">
    <property type="protein sequence ID" value="QBH11610.1"/>
    <property type="molecule type" value="Genomic_DNA"/>
</dbReference>
<comment type="similarity">
    <text evidence="13">Belongs to the peptidase M48 family.</text>
</comment>
<feature type="binding site" evidence="12">
    <location>
        <position position="282"/>
    </location>
    <ligand>
        <name>Zn(2+)</name>
        <dbReference type="ChEBI" id="CHEBI:29105"/>
        <note>catalytic</note>
    </ligand>
</feature>